<dbReference type="Gene3D" id="1.10.3470.10">
    <property type="entry name" value="ABC transporter involved in vitamin B12 uptake, BtuC"/>
    <property type="match status" value="1"/>
</dbReference>
<keyword evidence="4" id="KW-1003">Cell membrane</keyword>
<evidence type="ECO:0000256" key="7">
    <source>
        <dbReference type="ARBA" id="ARBA00023136"/>
    </source>
</evidence>
<proteinExistence type="inferred from homology"/>
<dbReference type="PANTHER" id="PTHR30472">
    <property type="entry name" value="FERRIC ENTEROBACTIN TRANSPORT SYSTEM PERMEASE PROTEIN"/>
    <property type="match status" value="1"/>
</dbReference>
<feature type="transmembrane region" description="Helical" evidence="8">
    <location>
        <begin position="7"/>
        <end position="29"/>
    </location>
</feature>
<dbReference type="Pfam" id="PF01032">
    <property type="entry name" value="FecCD"/>
    <property type="match status" value="1"/>
</dbReference>
<comment type="similarity">
    <text evidence="2">Belongs to the binding-protein-dependent transport system permease family. FecCD subfamily.</text>
</comment>
<reference evidence="9 10" key="1">
    <citation type="submission" date="2016-07" db="EMBL/GenBank/DDBJ databases">
        <title>Caryophanon tenue genome sequencing.</title>
        <authorList>
            <person name="Verma A."/>
            <person name="Pal Y."/>
            <person name="Krishnamurthi S."/>
        </authorList>
    </citation>
    <scope>NUCLEOTIDE SEQUENCE [LARGE SCALE GENOMIC DNA]</scope>
    <source>
        <strain evidence="9 10">DSM 14152</strain>
    </source>
</reference>
<dbReference type="OrthoDB" id="9811721at2"/>
<evidence type="ECO:0000256" key="6">
    <source>
        <dbReference type="ARBA" id="ARBA00022989"/>
    </source>
</evidence>
<feature type="transmembrane region" description="Helical" evidence="8">
    <location>
        <begin position="238"/>
        <end position="265"/>
    </location>
</feature>
<evidence type="ECO:0000313" key="10">
    <source>
        <dbReference type="Proteomes" id="UP000093199"/>
    </source>
</evidence>
<dbReference type="CDD" id="cd06550">
    <property type="entry name" value="TM_ABC_iron-siderophores_like"/>
    <property type="match status" value="1"/>
</dbReference>
<dbReference type="EMBL" id="MASJ01000016">
    <property type="protein sequence ID" value="OCS85134.1"/>
    <property type="molecule type" value="Genomic_DNA"/>
</dbReference>
<organism evidence="9 10">
    <name type="scientific">Caryophanon tenue</name>
    <dbReference type="NCBI Taxonomy" id="33978"/>
    <lineage>
        <taxon>Bacteria</taxon>
        <taxon>Bacillati</taxon>
        <taxon>Bacillota</taxon>
        <taxon>Bacilli</taxon>
        <taxon>Bacillales</taxon>
        <taxon>Caryophanaceae</taxon>
        <taxon>Caryophanon</taxon>
    </lineage>
</organism>
<dbReference type="GO" id="GO:0033214">
    <property type="term" value="P:siderophore-iron import into cell"/>
    <property type="evidence" value="ECO:0007669"/>
    <property type="project" value="TreeGrafter"/>
</dbReference>
<dbReference type="FunFam" id="1.10.3470.10:FF:000001">
    <property type="entry name" value="Vitamin B12 ABC transporter permease BtuC"/>
    <property type="match status" value="1"/>
</dbReference>
<evidence type="ECO:0000313" key="9">
    <source>
        <dbReference type="EMBL" id="OCS85134.1"/>
    </source>
</evidence>
<feature type="transmembrane region" description="Helical" evidence="8">
    <location>
        <begin position="310"/>
        <end position="326"/>
    </location>
</feature>
<evidence type="ECO:0000256" key="4">
    <source>
        <dbReference type="ARBA" id="ARBA00022475"/>
    </source>
</evidence>
<name>A0A1C0YDC3_9BACL</name>
<evidence type="ECO:0000256" key="3">
    <source>
        <dbReference type="ARBA" id="ARBA00022448"/>
    </source>
</evidence>
<evidence type="ECO:0000256" key="2">
    <source>
        <dbReference type="ARBA" id="ARBA00007935"/>
    </source>
</evidence>
<comment type="caution">
    <text evidence="9">The sequence shown here is derived from an EMBL/GenBank/DDBJ whole genome shotgun (WGS) entry which is preliminary data.</text>
</comment>
<dbReference type="STRING" id="33978.A6M13_13890"/>
<dbReference type="SUPFAM" id="SSF81345">
    <property type="entry name" value="ABC transporter involved in vitamin B12 uptake, BtuC"/>
    <property type="match status" value="1"/>
</dbReference>
<feature type="transmembrane region" description="Helical" evidence="8">
    <location>
        <begin position="194"/>
        <end position="217"/>
    </location>
</feature>
<dbReference type="Proteomes" id="UP000093199">
    <property type="component" value="Unassembled WGS sequence"/>
</dbReference>
<evidence type="ECO:0000256" key="5">
    <source>
        <dbReference type="ARBA" id="ARBA00022692"/>
    </source>
</evidence>
<dbReference type="GO" id="GO:0022857">
    <property type="term" value="F:transmembrane transporter activity"/>
    <property type="evidence" value="ECO:0007669"/>
    <property type="project" value="InterPro"/>
</dbReference>
<protein>
    <submittedName>
        <fullName evidence="9">Ferrichrome ABC transporter permease</fullName>
    </submittedName>
</protein>
<keyword evidence="6 8" id="KW-1133">Transmembrane helix</keyword>
<dbReference type="InterPro" id="IPR037294">
    <property type="entry name" value="ABC_BtuC-like"/>
</dbReference>
<dbReference type="PANTHER" id="PTHR30472:SF30">
    <property type="entry name" value="IRON-UPTAKE SYSTEM PERMEASE PROTEIN FEUB"/>
    <property type="match status" value="1"/>
</dbReference>
<feature type="transmembrane region" description="Helical" evidence="8">
    <location>
        <begin position="64"/>
        <end position="81"/>
    </location>
</feature>
<gene>
    <name evidence="9" type="ORF">A6M13_13890</name>
</gene>
<evidence type="ECO:0000256" key="8">
    <source>
        <dbReference type="SAM" id="Phobius"/>
    </source>
</evidence>
<keyword evidence="10" id="KW-1185">Reference proteome</keyword>
<feature type="transmembrane region" description="Helical" evidence="8">
    <location>
        <begin position="277"/>
        <end position="298"/>
    </location>
</feature>
<keyword evidence="7 8" id="KW-0472">Membrane</keyword>
<keyword evidence="5 8" id="KW-0812">Transmembrane</keyword>
<dbReference type="InterPro" id="IPR000522">
    <property type="entry name" value="ABC_transptr_permease_BtuC"/>
</dbReference>
<accession>A0A1C0YDC3</accession>
<keyword evidence="3" id="KW-0813">Transport</keyword>
<comment type="subcellular location">
    <subcellularLocation>
        <location evidence="1">Cell membrane</location>
        <topology evidence="1">Multi-pass membrane protein</topology>
    </subcellularLocation>
</comment>
<feature type="transmembrane region" description="Helical" evidence="8">
    <location>
        <begin position="93"/>
        <end position="112"/>
    </location>
</feature>
<dbReference type="RefSeq" id="WP_066545155.1">
    <property type="nucleotide sequence ID" value="NZ_MASJ01000016.1"/>
</dbReference>
<feature type="transmembrane region" description="Helical" evidence="8">
    <location>
        <begin position="151"/>
        <end position="174"/>
    </location>
</feature>
<feature type="transmembrane region" description="Helical" evidence="8">
    <location>
        <begin position="118"/>
        <end position="139"/>
    </location>
</feature>
<dbReference type="AlphaFoldDB" id="A0A1C0YDC3"/>
<dbReference type="GO" id="GO:0005886">
    <property type="term" value="C:plasma membrane"/>
    <property type="evidence" value="ECO:0007669"/>
    <property type="project" value="UniProtKB-SubCell"/>
</dbReference>
<sequence>MSASHKKLYWFTLIMPICIVIASVLSVMYGTKDIALSDLWQSIIHFDENNVDHQIIWSGRLPRVLAVLFVGACLAVAGAIMQGVTRNFLASPSILGVTDGSAFLVTMAVVFLPGITNLNLVLLSMLGSLLGASLVFGFASLIKNGLSPVKLAIIGTVIGTFISSIGTAIAMYHQMSQTITMWYNAKLHTVQMEMIYICVPIGLIGLLIALALSNSVTIMSLGEDTAISLGQRTKIVKVLSMLSVAILTGTAVALVGKIAFIGLVVPHLVRMLVSVDYRYIIPCSAVMGAFFLTVCDLISRYINFPFETPIGVVTALIGVPFFLYLIRKKGGERFAA</sequence>
<evidence type="ECO:0000256" key="1">
    <source>
        <dbReference type="ARBA" id="ARBA00004651"/>
    </source>
</evidence>